<gene>
    <name evidence="3" type="ORF">OJF2_74800</name>
</gene>
<keyword evidence="4" id="KW-1185">Reference proteome</keyword>
<proteinExistence type="predicted"/>
<dbReference type="AlphaFoldDB" id="A0A5B9WGA0"/>
<evidence type="ECO:0000256" key="1">
    <source>
        <dbReference type="SAM" id="MobiDB-lite"/>
    </source>
</evidence>
<reference evidence="3 4" key="1">
    <citation type="submission" date="2019-08" db="EMBL/GenBank/DDBJ databases">
        <title>Deep-cultivation of Planctomycetes and their phenomic and genomic characterization uncovers novel biology.</title>
        <authorList>
            <person name="Wiegand S."/>
            <person name="Jogler M."/>
            <person name="Boedeker C."/>
            <person name="Pinto D."/>
            <person name="Vollmers J."/>
            <person name="Rivas-Marin E."/>
            <person name="Kohn T."/>
            <person name="Peeters S.H."/>
            <person name="Heuer A."/>
            <person name="Rast P."/>
            <person name="Oberbeckmann S."/>
            <person name="Bunk B."/>
            <person name="Jeske O."/>
            <person name="Meyerdierks A."/>
            <person name="Storesund J.E."/>
            <person name="Kallscheuer N."/>
            <person name="Luecker S."/>
            <person name="Lage O.M."/>
            <person name="Pohl T."/>
            <person name="Merkel B.J."/>
            <person name="Hornburger P."/>
            <person name="Mueller R.-W."/>
            <person name="Bruemmer F."/>
            <person name="Labrenz M."/>
            <person name="Spormann A.M."/>
            <person name="Op den Camp H."/>
            <person name="Overmann J."/>
            <person name="Amann R."/>
            <person name="Jetten M.S.M."/>
            <person name="Mascher T."/>
            <person name="Medema M.H."/>
            <person name="Devos D.P."/>
            <person name="Kaster A.-K."/>
            <person name="Ovreas L."/>
            <person name="Rohde M."/>
            <person name="Galperin M.Y."/>
            <person name="Jogler C."/>
        </authorList>
    </citation>
    <scope>NUCLEOTIDE SEQUENCE [LARGE SCALE GENOMIC DNA]</scope>
    <source>
        <strain evidence="3 4">OJF2</strain>
    </source>
</reference>
<feature type="compositionally biased region" description="Low complexity" evidence="1">
    <location>
        <begin position="162"/>
        <end position="173"/>
    </location>
</feature>
<feature type="chain" id="PRO_5023030872" evidence="2">
    <location>
        <begin position="19"/>
        <end position="173"/>
    </location>
</feature>
<evidence type="ECO:0000313" key="4">
    <source>
        <dbReference type="Proteomes" id="UP000324233"/>
    </source>
</evidence>
<evidence type="ECO:0000256" key="2">
    <source>
        <dbReference type="SAM" id="SignalP"/>
    </source>
</evidence>
<accession>A0A5B9WGA0</accession>
<sequence precursor="true">MSRRWLAALALGMGIALASSVPFRSDLCWGDPVTGSLKLELKRFLVPVSTTVQTSALERWIVRREGGHTNQWQFLSDTSSWWPLPSRGHACGRTPEIYELCKPTFNEAFVRCSSDAEIAEFLRVMRQGSAEEKKAAVESACERAFGYLARRRGPDSRAGVTSADDPAAASAAP</sequence>
<dbReference type="RefSeq" id="WP_168222256.1">
    <property type="nucleotide sequence ID" value="NZ_CP042997.1"/>
</dbReference>
<keyword evidence="2" id="KW-0732">Signal</keyword>
<evidence type="ECO:0000313" key="3">
    <source>
        <dbReference type="EMBL" id="QEH38870.1"/>
    </source>
</evidence>
<feature type="signal peptide" evidence="2">
    <location>
        <begin position="1"/>
        <end position="18"/>
    </location>
</feature>
<dbReference type="Proteomes" id="UP000324233">
    <property type="component" value="Chromosome"/>
</dbReference>
<protein>
    <submittedName>
        <fullName evidence="3">Uncharacterized protein</fullName>
    </submittedName>
</protein>
<dbReference type="KEGG" id="agv:OJF2_74800"/>
<name>A0A5B9WGA0_9BACT</name>
<feature type="region of interest" description="Disordered" evidence="1">
    <location>
        <begin position="152"/>
        <end position="173"/>
    </location>
</feature>
<dbReference type="EMBL" id="CP042997">
    <property type="protein sequence ID" value="QEH38870.1"/>
    <property type="molecule type" value="Genomic_DNA"/>
</dbReference>
<organism evidence="3 4">
    <name type="scientific">Aquisphaera giovannonii</name>
    <dbReference type="NCBI Taxonomy" id="406548"/>
    <lineage>
        <taxon>Bacteria</taxon>
        <taxon>Pseudomonadati</taxon>
        <taxon>Planctomycetota</taxon>
        <taxon>Planctomycetia</taxon>
        <taxon>Isosphaerales</taxon>
        <taxon>Isosphaeraceae</taxon>
        <taxon>Aquisphaera</taxon>
    </lineage>
</organism>